<sequence>MTLPCPNWLRVVLLGLEITVFLPQIWRIWSQKTSTGLSLLYIFFNLLSTTERFTNAFFGAVNWTIAGADAPGFFVHNPRTIGDWLNLVQLGVDWVLLLLLFILCLTYPPPHYRSQAHTRILSAILYTTFALISIIPLFIDALFPSIFHEPGERQPDFGVAIFAGFHLFFLNTIFTLLCICSIIPQAIQLRSLSLDSGVVRVRDLVLQAVVLTMLAVSWVFRVSLPSGVDVLTPFRSIVWYVRVGWPAGGTVVFAIVHGGLAVLGMMRRRRVGGSVGGEGETDPLMGGSRNVVEERA</sequence>
<proteinExistence type="predicted"/>
<evidence type="ECO:0000256" key="4">
    <source>
        <dbReference type="ARBA" id="ARBA00023136"/>
    </source>
</evidence>
<dbReference type="GO" id="GO:0016020">
    <property type="term" value="C:membrane"/>
    <property type="evidence" value="ECO:0007669"/>
    <property type="project" value="UniProtKB-SubCell"/>
</dbReference>
<feature type="transmembrane region" description="Helical" evidence="6">
    <location>
        <begin position="204"/>
        <end position="223"/>
    </location>
</feature>
<comment type="subcellular location">
    <subcellularLocation>
        <location evidence="1">Membrane</location>
        <topology evidence="1">Multi-pass membrane protein</topology>
    </subcellularLocation>
</comment>
<evidence type="ECO:0000256" key="1">
    <source>
        <dbReference type="ARBA" id="ARBA00004141"/>
    </source>
</evidence>
<name>A0A3F3QH02_9EURO</name>
<evidence type="ECO:0000313" key="8">
    <source>
        <dbReference type="Proteomes" id="UP000253729"/>
    </source>
</evidence>
<evidence type="ECO:0000313" key="7">
    <source>
        <dbReference type="EMBL" id="RDH38385.1"/>
    </source>
</evidence>
<dbReference type="STRING" id="1341132.A0A3F3QH02"/>
<dbReference type="RefSeq" id="XP_026631407.1">
    <property type="nucleotide sequence ID" value="XM_026770331.1"/>
</dbReference>
<organism evidence="7 8">
    <name type="scientific">Aspergillus welwitschiae</name>
    <dbReference type="NCBI Taxonomy" id="1341132"/>
    <lineage>
        <taxon>Eukaryota</taxon>
        <taxon>Fungi</taxon>
        <taxon>Dikarya</taxon>
        <taxon>Ascomycota</taxon>
        <taxon>Pezizomycotina</taxon>
        <taxon>Eurotiomycetes</taxon>
        <taxon>Eurotiomycetidae</taxon>
        <taxon>Eurotiales</taxon>
        <taxon>Aspergillaceae</taxon>
        <taxon>Aspergillus</taxon>
        <taxon>Aspergillus subgen. Circumdati</taxon>
    </lineage>
</organism>
<feature type="transmembrane region" description="Helical" evidence="6">
    <location>
        <begin position="87"/>
        <end position="108"/>
    </location>
</feature>
<feature type="region of interest" description="Disordered" evidence="5">
    <location>
        <begin position="273"/>
        <end position="296"/>
    </location>
</feature>
<keyword evidence="4 6" id="KW-0472">Membrane</keyword>
<protein>
    <submittedName>
        <fullName evidence="7">Uncharacterized protein</fullName>
    </submittedName>
</protein>
<feature type="transmembrane region" description="Helical" evidence="6">
    <location>
        <begin position="243"/>
        <end position="263"/>
    </location>
</feature>
<feature type="transmembrane region" description="Helical" evidence="6">
    <location>
        <begin position="120"/>
        <end position="139"/>
    </location>
</feature>
<evidence type="ECO:0000256" key="3">
    <source>
        <dbReference type="ARBA" id="ARBA00022989"/>
    </source>
</evidence>
<dbReference type="Pfam" id="PF04193">
    <property type="entry name" value="PQ-loop"/>
    <property type="match status" value="1"/>
</dbReference>
<dbReference type="InterPro" id="IPR006603">
    <property type="entry name" value="PQ-loop_rpt"/>
</dbReference>
<dbReference type="EMBL" id="KZ852033">
    <property type="protein sequence ID" value="RDH38385.1"/>
    <property type="molecule type" value="Genomic_DNA"/>
</dbReference>
<accession>A0A3F3QH02</accession>
<dbReference type="Proteomes" id="UP000253729">
    <property type="component" value="Unassembled WGS sequence"/>
</dbReference>
<dbReference type="GeneID" id="38138687"/>
<evidence type="ECO:0000256" key="2">
    <source>
        <dbReference type="ARBA" id="ARBA00022692"/>
    </source>
</evidence>
<dbReference type="AlphaFoldDB" id="A0A3F3QH02"/>
<dbReference type="Gene3D" id="1.20.1280.290">
    <property type="match status" value="1"/>
</dbReference>
<dbReference type="SMART" id="SM00679">
    <property type="entry name" value="CTNS"/>
    <property type="match status" value="1"/>
</dbReference>
<gene>
    <name evidence="7" type="ORF">BDQ94DRAFT_165530</name>
</gene>
<reference evidence="7 8" key="1">
    <citation type="submission" date="2018-07" db="EMBL/GenBank/DDBJ databases">
        <title>The genomes of Aspergillus section Nigri reveals drivers in fungal speciation.</title>
        <authorList>
            <consortium name="DOE Joint Genome Institute"/>
            <person name="Vesth T.C."/>
            <person name="Nybo J."/>
            <person name="Theobald S."/>
            <person name="Brandl J."/>
            <person name="Frisvad J.C."/>
            <person name="Nielsen K.F."/>
            <person name="Lyhne E.K."/>
            <person name="Kogle M.E."/>
            <person name="Kuo A."/>
            <person name="Riley R."/>
            <person name="Clum A."/>
            <person name="Nolan M."/>
            <person name="Lipzen A."/>
            <person name="Salamov A."/>
            <person name="Henrissat B."/>
            <person name="Wiebenga A."/>
            <person name="De vries R.P."/>
            <person name="Grigoriev I.V."/>
            <person name="Mortensen U.H."/>
            <person name="Andersen M.R."/>
            <person name="Baker S.E."/>
        </authorList>
    </citation>
    <scope>NUCLEOTIDE SEQUENCE [LARGE SCALE GENOMIC DNA]</scope>
    <source>
        <strain evidence="7 8">CBS 139.54b</strain>
    </source>
</reference>
<evidence type="ECO:0000256" key="6">
    <source>
        <dbReference type="SAM" id="Phobius"/>
    </source>
</evidence>
<evidence type="ECO:0000256" key="5">
    <source>
        <dbReference type="SAM" id="MobiDB-lite"/>
    </source>
</evidence>
<feature type="transmembrane region" description="Helical" evidence="6">
    <location>
        <begin position="7"/>
        <end position="29"/>
    </location>
</feature>
<keyword evidence="8" id="KW-1185">Reference proteome</keyword>
<keyword evidence="2 6" id="KW-0812">Transmembrane</keyword>
<keyword evidence="3 6" id="KW-1133">Transmembrane helix</keyword>
<feature type="transmembrane region" description="Helical" evidence="6">
    <location>
        <begin position="159"/>
        <end position="183"/>
    </location>
</feature>